<evidence type="ECO:0000256" key="3">
    <source>
        <dbReference type="ARBA" id="ARBA00022598"/>
    </source>
</evidence>
<evidence type="ECO:0000256" key="10">
    <source>
        <dbReference type="PIRSR" id="PIRSR001549-1"/>
    </source>
</evidence>
<feature type="binding site" evidence="10">
    <location>
        <begin position="105"/>
        <end position="107"/>
    </location>
    <ligand>
        <name>L-histidine</name>
        <dbReference type="ChEBI" id="CHEBI:57595"/>
    </ligand>
</feature>
<evidence type="ECO:0000256" key="1">
    <source>
        <dbReference type="ARBA" id="ARBA00008226"/>
    </source>
</evidence>
<feature type="binding site" evidence="10">
    <location>
        <position position="154"/>
    </location>
    <ligand>
        <name>L-histidine</name>
        <dbReference type="ChEBI" id="CHEBI:57595"/>
    </ligand>
</feature>
<keyword evidence="4 9" id="KW-0547">Nucleotide-binding</keyword>
<evidence type="ECO:0000313" key="13">
    <source>
        <dbReference type="Proteomes" id="UP000218542"/>
    </source>
</evidence>
<dbReference type="GO" id="GO:0004821">
    <property type="term" value="F:histidine-tRNA ligase activity"/>
    <property type="evidence" value="ECO:0007669"/>
    <property type="project" value="UniProtKB-UniRule"/>
</dbReference>
<keyword evidence="7 9" id="KW-0030">Aminoacyl-tRNA synthetase</keyword>
<dbReference type="PROSITE" id="PS50862">
    <property type="entry name" value="AA_TRNA_LIGASE_II"/>
    <property type="match status" value="1"/>
</dbReference>
<dbReference type="SUPFAM" id="SSF52954">
    <property type="entry name" value="Class II aaRS ABD-related"/>
    <property type="match status" value="1"/>
</dbReference>
<dbReference type="EMBL" id="BAOS01000005">
    <property type="protein sequence ID" value="GAX59963.1"/>
    <property type="molecule type" value="Genomic_DNA"/>
</dbReference>
<keyword evidence="9" id="KW-0963">Cytoplasm</keyword>
<dbReference type="Pfam" id="PF13393">
    <property type="entry name" value="tRNA-synt_His"/>
    <property type="match status" value="1"/>
</dbReference>
<dbReference type="InterPro" id="IPR006195">
    <property type="entry name" value="aa-tRNA-synth_II"/>
</dbReference>
<dbReference type="GO" id="GO:0005737">
    <property type="term" value="C:cytoplasm"/>
    <property type="evidence" value="ECO:0007669"/>
    <property type="project" value="UniProtKB-SubCell"/>
</dbReference>
<dbReference type="InterPro" id="IPR004516">
    <property type="entry name" value="HisRS/HisZ"/>
</dbReference>
<dbReference type="InterPro" id="IPR004154">
    <property type="entry name" value="Anticodon-bd"/>
</dbReference>
<comment type="caution">
    <text evidence="12">The sequence shown here is derived from an EMBL/GenBank/DDBJ whole genome shotgun (WGS) entry which is preliminary data.</text>
</comment>
<dbReference type="InterPro" id="IPR041715">
    <property type="entry name" value="HisRS-like_core"/>
</dbReference>
<evidence type="ECO:0000313" key="12">
    <source>
        <dbReference type="EMBL" id="GAX59963.1"/>
    </source>
</evidence>
<keyword evidence="13" id="KW-1185">Reference proteome</keyword>
<gene>
    <name evidence="9" type="primary">hisS</name>
    <name evidence="12" type="ORF">SCALIN_C05_0048</name>
</gene>
<feature type="binding site" evidence="10">
    <location>
        <position position="136"/>
    </location>
    <ligand>
        <name>L-histidine</name>
        <dbReference type="ChEBI" id="CHEBI:57595"/>
    </ligand>
</feature>
<dbReference type="Gene3D" id="3.30.930.10">
    <property type="entry name" value="Bira Bifunctional Protein, Domain 2"/>
    <property type="match status" value="1"/>
</dbReference>
<accession>A0A286TVQ9</accession>
<dbReference type="InterPro" id="IPR033656">
    <property type="entry name" value="HisRS_anticodon"/>
</dbReference>
<dbReference type="NCBIfam" id="TIGR00442">
    <property type="entry name" value="hisS"/>
    <property type="match status" value="1"/>
</dbReference>
<dbReference type="PANTHER" id="PTHR43707:SF1">
    <property type="entry name" value="HISTIDINE--TRNA LIGASE, MITOCHONDRIAL-RELATED"/>
    <property type="match status" value="1"/>
</dbReference>
<feature type="binding site" evidence="10">
    <location>
        <position position="281"/>
    </location>
    <ligand>
        <name>L-histidine</name>
        <dbReference type="ChEBI" id="CHEBI:57595"/>
    </ligand>
</feature>
<comment type="similarity">
    <text evidence="1 9">Belongs to the class-II aminoacyl-tRNA synthetase family.</text>
</comment>
<evidence type="ECO:0000256" key="7">
    <source>
        <dbReference type="ARBA" id="ARBA00023146"/>
    </source>
</evidence>
<comment type="subcellular location">
    <subcellularLocation>
        <location evidence="9">Cytoplasm</location>
    </subcellularLocation>
</comment>
<evidence type="ECO:0000256" key="6">
    <source>
        <dbReference type="ARBA" id="ARBA00022917"/>
    </source>
</evidence>
<feature type="binding site" evidence="10">
    <location>
        <position position="150"/>
    </location>
    <ligand>
        <name>L-histidine</name>
        <dbReference type="ChEBI" id="CHEBI:57595"/>
    </ligand>
</feature>
<dbReference type="PIRSF" id="PIRSF001549">
    <property type="entry name" value="His-tRNA_synth"/>
    <property type="match status" value="1"/>
</dbReference>
<organism evidence="12 13">
    <name type="scientific">Candidatus Scalindua japonica</name>
    <dbReference type="NCBI Taxonomy" id="1284222"/>
    <lineage>
        <taxon>Bacteria</taxon>
        <taxon>Pseudomonadati</taxon>
        <taxon>Planctomycetota</taxon>
        <taxon>Candidatus Brocadiia</taxon>
        <taxon>Candidatus Brocadiales</taxon>
        <taxon>Candidatus Scalinduaceae</taxon>
        <taxon>Candidatus Scalindua</taxon>
    </lineage>
</organism>
<feature type="binding site" evidence="10">
    <location>
        <begin position="285"/>
        <end position="286"/>
    </location>
    <ligand>
        <name>L-histidine</name>
        <dbReference type="ChEBI" id="CHEBI:57595"/>
    </ligand>
</feature>
<dbReference type="CDD" id="cd00859">
    <property type="entry name" value="HisRS_anticodon"/>
    <property type="match status" value="1"/>
</dbReference>
<evidence type="ECO:0000256" key="8">
    <source>
        <dbReference type="ARBA" id="ARBA00047639"/>
    </source>
</evidence>
<evidence type="ECO:0000256" key="5">
    <source>
        <dbReference type="ARBA" id="ARBA00022840"/>
    </source>
</evidence>
<dbReference type="InterPro" id="IPR045864">
    <property type="entry name" value="aa-tRNA-synth_II/BPL/LPL"/>
</dbReference>
<dbReference type="InterPro" id="IPR036621">
    <property type="entry name" value="Anticodon-bd_dom_sf"/>
</dbReference>
<comment type="subunit">
    <text evidence="2 9">Homodimer.</text>
</comment>
<feature type="domain" description="Aminoacyl-transfer RNA synthetases class-II family profile" evidence="11">
    <location>
        <begin position="32"/>
        <end position="357"/>
    </location>
</feature>
<dbReference type="Proteomes" id="UP000218542">
    <property type="component" value="Unassembled WGS sequence"/>
</dbReference>
<keyword evidence="6 9" id="KW-0648">Protein biosynthesis</keyword>
<dbReference type="GO" id="GO:0006427">
    <property type="term" value="P:histidyl-tRNA aminoacylation"/>
    <property type="evidence" value="ECO:0007669"/>
    <property type="project" value="UniProtKB-UniRule"/>
</dbReference>
<dbReference type="Gene3D" id="3.40.50.800">
    <property type="entry name" value="Anticodon-binding domain"/>
    <property type="match status" value="1"/>
</dbReference>
<dbReference type="GO" id="GO:0005524">
    <property type="term" value="F:ATP binding"/>
    <property type="evidence" value="ECO:0007669"/>
    <property type="project" value="UniProtKB-UniRule"/>
</dbReference>
<dbReference type="InterPro" id="IPR015807">
    <property type="entry name" value="His-tRNA-ligase"/>
</dbReference>
<name>A0A286TVQ9_9BACT</name>
<evidence type="ECO:0000256" key="4">
    <source>
        <dbReference type="ARBA" id="ARBA00022741"/>
    </source>
</evidence>
<dbReference type="Pfam" id="PF03129">
    <property type="entry name" value="HGTP_anticodon"/>
    <property type="match status" value="1"/>
</dbReference>
<protein>
    <recommendedName>
        <fullName evidence="9">Histidine--tRNA ligase</fullName>
        <ecNumber evidence="9">6.1.1.21</ecNumber>
    </recommendedName>
    <alternativeName>
        <fullName evidence="9">Histidyl-tRNA synthetase</fullName>
        <shortName evidence="9">HisRS</shortName>
    </alternativeName>
</protein>
<dbReference type="AlphaFoldDB" id="A0A286TVQ9"/>
<keyword evidence="3 9" id="KW-0436">Ligase</keyword>
<reference evidence="13" key="1">
    <citation type="journal article" date="2017" name="Environ. Microbiol. Rep.">
        <title>Genetic Diversity of Marine Anaerobic Ammonium-Oxidizing Bacteria as Revealed by Genomic and Proteomic Analyses of 'Candidatus Scalindua japonica'.</title>
        <authorList>
            <person name="Oshiki M."/>
            <person name="Mizuto K."/>
            <person name="Kimura Z."/>
            <person name="Kindaichi T."/>
            <person name="Satoh H."/>
            <person name="Okabe S."/>
        </authorList>
    </citation>
    <scope>NUCLEOTIDE SEQUENCE [LARGE SCALE GENOMIC DNA]</scope>
    <source>
        <strain evidence="13">husup-a2</strain>
    </source>
</reference>
<dbReference type="EC" id="6.1.1.21" evidence="9"/>
<dbReference type="CDD" id="cd00773">
    <property type="entry name" value="HisRS-like_core"/>
    <property type="match status" value="1"/>
</dbReference>
<dbReference type="SUPFAM" id="SSF55681">
    <property type="entry name" value="Class II aaRS and biotin synthetases"/>
    <property type="match status" value="1"/>
</dbReference>
<sequence>MYKPLGGKGKKAKKIKGNMEKGNDKYVQAPLGMKDLFPEERLLWVEMENAAREEFEIAGYHEIRTPVFEDTRLFVRSIGEATDIVEKEMYTFGDSAGTSITLRPENTASVMRAYLQYELYKTKKFQKFYYIGPMFRKERPQAGRLRQFHQMGVEAIGSYDPLLDVETIKVATRVYDRLGLDGYVVKINTIGCEKCRPGYRDILKKELSNYKDELCELCKARLERNVFRVLDCKNKKCKEIRKNVSNTEDHTCKDCLEHFKIVKGAFEDIGLDYTVDPHLVRGLDYYTKTVYEITHSAMGARDTICAGGRYDNLISDIGGPPTGAVGFAAGMEASMIALLKVREKNKESKLDTSSLAPDIFIVSIGIESRNYCFKLLNQLRQGGIRVDMDYECRPTKAQMKIANKLNSRFTIIMGSEEREKGVIKLKNMQTGDENFSEDTDKIIEIVKGNR</sequence>
<evidence type="ECO:0000256" key="2">
    <source>
        <dbReference type="ARBA" id="ARBA00011738"/>
    </source>
</evidence>
<proteinExistence type="inferred from homology"/>
<dbReference type="PANTHER" id="PTHR43707">
    <property type="entry name" value="HISTIDYL-TRNA SYNTHETASE"/>
    <property type="match status" value="1"/>
</dbReference>
<keyword evidence="5 9" id="KW-0067">ATP-binding</keyword>
<evidence type="ECO:0000259" key="11">
    <source>
        <dbReference type="PROSITE" id="PS50862"/>
    </source>
</evidence>
<evidence type="ECO:0000256" key="9">
    <source>
        <dbReference type="HAMAP-Rule" id="MF_00127"/>
    </source>
</evidence>
<dbReference type="HAMAP" id="MF_00127">
    <property type="entry name" value="His_tRNA_synth"/>
    <property type="match status" value="1"/>
</dbReference>
<comment type="catalytic activity">
    <reaction evidence="8 9">
        <text>tRNA(His) + L-histidine + ATP = L-histidyl-tRNA(His) + AMP + diphosphate + H(+)</text>
        <dbReference type="Rhea" id="RHEA:17313"/>
        <dbReference type="Rhea" id="RHEA-COMP:9665"/>
        <dbReference type="Rhea" id="RHEA-COMP:9689"/>
        <dbReference type="ChEBI" id="CHEBI:15378"/>
        <dbReference type="ChEBI" id="CHEBI:30616"/>
        <dbReference type="ChEBI" id="CHEBI:33019"/>
        <dbReference type="ChEBI" id="CHEBI:57595"/>
        <dbReference type="ChEBI" id="CHEBI:78442"/>
        <dbReference type="ChEBI" id="CHEBI:78527"/>
        <dbReference type="ChEBI" id="CHEBI:456215"/>
        <dbReference type="EC" id="6.1.1.21"/>
    </reaction>
</comment>